<comment type="caution">
    <text evidence="1">The sequence shown here is derived from an EMBL/GenBank/DDBJ whole genome shotgun (WGS) entry which is preliminary data.</text>
</comment>
<gene>
    <name evidence="1" type="ORF">BDZ31_002770</name>
</gene>
<proteinExistence type="predicted"/>
<organism evidence="1 2">
    <name type="scientific">Conexibacter arvalis</name>
    <dbReference type="NCBI Taxonomy" id="912552"/>
    <lineage>
        <taxon>Bacteria</taxon>
        <taxon>Bacillati</taxon>
        <taxon>Actinomycetota</taxon>
        <taxon>Thermoleophilia</taxon>
        <taxon>Solirubrobacterales</taxon>
        <taxon>Conexibacteraceae</taxon>
        <taxon>Conexibacter</taxon>
    </lineage>
</organism>
<evidence type="ECO:0000313" key="1">
    <source>
        <dbReference type="EMBL" id="MBB4663181.1"/>
    </source>
</evidence>
<dbReference type="AlphaFoldDB" id="A0A840IG12"/>
<dbReference type="EMBL" id="JACHNU010000003">
    <property type="protein sequence ID" value="MBB4663181.1"/>
    <property type="molecule type" value="Genomic_DNA"/>
</dbReference>
<dbReference type="PANTHER" id="PTHR43737:SF1">
    <property type="entry name" value="DUF1501 DOMAIN-CONTAINING PROTEIN"/>
    <property type="match status" value="1"/>
</dbReference>
<dbReference type="InterPro" id="IPR010869">
    <property type="entry name" value="DUF1501"/>
</dbReference>
<dbReference type="PANTHER" id="PTHR43737">
    <property type="entry name" value="BLL7424 PROTEIN"/>
    <property type="match status" value="1"/>
</dbReference>
<dbReference type="Pfam" id="PF07394">
    <property type="entry name" value="DUF1501"/>
    <property type="match status" value="1"/>
</dbReference>
<reference evidence="1 2" key="1">
    <citation type="submission" date="2020-08" db="EMBL/GenBank/DDBJ databases">
        <title>Genomic Encyclopedia of Archaeal and Bacterial Type Strains, Phase II (KMG-II): from individual species to whole genera.</title>
        <authorList>
            <person name="Goeker M."/>
        </authorList>
    </citation>
    <scope>NUCLEOTIDE SEQUENCE [LARGE SCALE GENOMIC DNA]</scope>
    <source>
        <strain evidence="1 2">DSM 23288</strain>
    </source>
</reference>
<protein>
    <submittedName>
        <fullName evidence="1">Uncharacterized protein (DUF1501 family)</fullName>
    </submittedName>
</protein>
<evidence type="ECO:0000313" key="2">
    <source>
        <dbReference type="Proteomes" id="UP000585272"/>
    </source>
</evidence>
<name>A0A840IG12_9ACTN</name>
<dbReference type="Proteomes" id="UP000585272">
    <property type="component" value="Unassembled WGS sequence"/>
</dbReference>
<accession>A0A840IG12</accession>
<sequence length="453" mass="48100">MARSVHRGCDDFRQTSAATRERWLREGGARLTRRQLVGAGLGGALAIWTQRAMGPAAVLEAAAAQAAGAPGAPVLVTVFLPGGADLLDTLIPVGDYGRYADLRPGTKIADPPLLGATGLAIHPALTEGVGGGVKGLFDAGKVGFLPGIDYANPDLSHFHSRHFWETGLITDRAAPGWLGRWLDRHGSRDNPLQGLTLGSTLSPVLATASAPVAALESPREVALDIWGLEDKVRGRMLAAWEELSRGRDRRAGPAAVRDAARLAKRVGDRLAPYAEHDGVDPLAPPVPYPEDDRFGERLSRLAALIAQPLGVRVAAVQADGEYDTHDNQPDDLASAFGSLSRSLAAFQADLEARGVADRVLTLVWSEFGRRPKGNESAGTDHGAGGIAWVQGTRAAPGILTDYPSLTQLDRDDNLRVTVDFRTVYASLLESWLKTGADEVIPRAGAFGRLTLAR</sequence>
<keyword evidence="2" id="KW-1185">Reference proteome</keyword>
<dbReference type="RefSeq" id="WP_183342908.1">
    <property type="nucleotide sequence ID" value="NZ_JACHNU010000003.1"/>
</dbReference>